<protein>
    <submittedName>
        <fullName evidence="1">Uncharacterized protein</fullName>
    </submittedName>
</protein>
<keyword evidence="2" id="KW-1185">Reference proteome</keyword>
<dbReference type="Proteomes" id="UP000593577">
    <property type="component" value="Unassembled WGS sequence"/>
</dbReference>
<sequence length="83" mass="9556">MDETLQRLSLHEKENVELVLDGDVEVEDEINYDLFLVGEDCEEIKFVFVDFRVQVYDLPPRFASKGLAKSLGNIVAVFLDYDV</sequence>
<dbReference type="AlphaFoldDB" id="A0A7J8WJ58"/>
<organism evidence="1 2">
    <name type="scientific">Gossypium aridum</name>
    <name type="common">American cotton</name>
    <name type="synonym">Erioxylum aridum</name>
    <dbReference type="NCBI Taxonomy" id="34290"/>
    <lineage>
        <taxon>Eukaryota</taxon>
        <taxon>Viridiplantae</taxon>
        <taxon>Streptophyta</taxon>
        <taxon>Embryophyta</taxon>
        <taxon>Tracheophyta</taxon>
        <taxon>Spermatophyta</taxon>
        <taxon>Magnoliopsida</taxon>
        <taxon>eudicotyledons</taxon>
        <taxon>Gunneridae</taxon>
        <taxon>Pentapetalae</taxon>
        <taxon>rosids</taxon>
        <taxon>malvids</taxon>
        <taxon>Malvales</taxon>
        <taxon>Malvaceae</taxon>
        <taxon>Malvoideae</taxon>
        <taxon>Gossypium</taxon>
    </lineage>
</organism>
<gene>
    <name evidence="1" type="ORF">Goari_016469</name>
</gene>
<accession>A0A7J8WJ58</accession>
<proteinExistence type="predicted"/>
<evidence type="ECO:0000313" key="1">
    <source>
        <dbReference type="EMBL" id="MBA0674900.1"/>
    </source>
</evidence>
<evidence type="ECO:0000313" key="2">
    <source>
        <dbReference type="Proteomes" id="UP000593577"/>
    </source>
</evidence>
<comment type="caution">
    <text evidence="1">The sequence shown here is derived from an EMBL/GenBank/DDBJ whole genome shotgun (WGS) entry which is preliminary data.</text>
</comment>
<reference evidence="1 2" key="1">
    <citation type="journal article" date="2019" name="Genome Biol. Evol.">
        <title>Insights into the evolution of the New World diploid cottons (Gossypium, subgenus Houzingenia) based on genome sequencing.</title>
        <authorList>
            <person name="Grover C.E."/>
            <person name="Arick M.A. 2nd"/>
            <person name="Thrash A."/>
            <person name="Conover J.L."/>
            <person name="Sanders W.S."/>
            <person name="Peterson D.G."/>
            <person name="Frelichowski J.E."/>
            <person name="Scheffler J.A."/>
            <person name="Scheffler B.E."/>
            <person name="Wendel J.F."/>
        </authorList>
    </citation>
    <scope>NUCLEOTIDE SEQUENCE [LARGE SCALE GENOMIC DNA]</scope>
    <source>
        <strain evidence="1">185</strain>
        <tissue evidence="1">Leaf</tissue>
    </source>
</reference>
<name>A0A7J8WJ58_GOSAI</name>
<dbReference type="EMBL" id="JABFAA010000001">
    <property type="protein sequence ID" value="MBA0674900.1"/>
    <property type="molecule type" value="Genomic_DNA"/>
</dbReference>